<feature type="transmembrane region" description="Helical" evidence="1">
    <location>
        <begin position="12"/>
        <end position="31"/>
    </location>
</feature>
<dbReference type="Proteomes" id="UP001292094">
    <property type="component" value="Unassembled WGS sequence"/>
</dbReference>
<sequence length="295" mass="32714">MGTTLRDLLHPQLLITPFFPCLSLLSSVLFFPFHVYPLYCPASVFSVLPSLHCPVCLPCLALSLPSLNISYPCLFLPSLPLLALPCLSFSLTHTLSLSASKSPLSFHYYLPHQQAANLRHHHHHHHHITSHPLPHLTASSLYLKFYLFTGFHHVPLFLVHALHLLLPPTNFTPSTLPPPTPHYAYPLPTIFTPSPLPPLPLIYLHSLSSTSTPLNLPPPTPHYLHPLPTTSTYSPLPPPTPHYLHPLPTTSTTSLLPLSHPPVNVYAPNVFNTKNEIPTCHLKPNTAPSKAHIIL</sequence>
<name>A0AAE1NBQ2_9EUCA</name>
<evidence type="ECO:0000313" key="3">
    <source>
        <dbReference type="Proteomes" id="UP001292094"/>
    </source>
</evidence>
<keyword evidence="1" id="KW-0472">Membrane</keyword>
<protein>
    <submittedName>
        <fullName evidence="2">Uncharacterized protein</fullName>
    </submittedName>
</protein>
<keyword evidence="3" id="KW-1185">Reference proteome</keyword>
<keyword evidence="1" id="KW-1133">Transmembrane helix</keyword>
<comment type="caution">
    <text evidence="2">The sequence shown here is derived from an EMBL/GenBank/DDBJ whole genome shotgun (WGS) entry which is preliminary data.</text>
</comment>
<gene>
    <name evidence="2" type="ORF">Pmani_039853</name>
</gene>
<dbReference type="EMBL" id="JAWZYT010007118">
    <property type="protein sequence ID" value="KAK4287064.1"/>
    <property type="molecule type" value="Genomic_DNA"/>
</dbReference>
<evidence type="ECO:0000313" key="2">
    <source>
        <dbReference type="EMBL" id="KAK4287064.1"/>
    </source>
</evidence>
<proteinExistence type="predicted"/>
<dbReference type="PRINTS" id="PR01217">
    <property type="entry name" value="PRICHEXTENSN"/>
</dbReference>
<dbReference type="AlphaFoldDB" id="A0AAE1NBQ2"/>
<organism evidence="2 3">
    <name type="scientific">Petrolisthes manimaculis</name>
    <dbReference type="NCBI Taxonomy" id="1843537"/>
    <lineage>
        <taxon>Eukaryota</taxon>
        <taxon>Metazoa</taxon>
        <taxon>Ecdysozoa</taxon>
        <taxon>Arthropoda</taxon>
        <taxon>Crustacea</taxon>
        <taxon>Multicrustacea</taxon>
        <taxon>Malacostraca</taxon>
        <taxon>Eumalacostraca</taxon>
        <taxon>Eucarida</taxon>
        <taxon>Decapoda</taxon>
        <taxon>Pleocyemata</taxon>
        <taxon>Anomura</taxon>
        <taxon>Galatheoidea</taxon>
        <taxon>Porcellanidae</taxon>
        <taxon>Petrolisthes</taxon>
    </lineage>
</organism>
<evidence type="ECO:0000256" key="1">
    <source>
        <dbReference type="SAM" id="Phobius"/>
    </source>
</evidence>
<keyword evidence="1" id="KW-0812">Transmembrane</keyword>
<accession>A0AAE1NBQ2</accession>
<reference evidence="2" key="1">
    <citation type="submission" date="2023-11" db="EMBL/GenBank/DDBJ databases">
        <title>Genome assemblies of two species of porcelain crab, Petrolisthes cinctipes and Petrolisthes manimaculis (Anomura: Porcellanidae).</title>
        <authorList>
            <person name="Angst P."/>
        </authorList>
    </citation>
    <scope>NUCLEOTIDE SEQUENCE</scope>
    <source>
        <strain evidence="2">PB745_02</strain>
        <tissue evidence="2">Gill</tissue>
    </source>
</reference>